<dbReference type="InterPro" id="IPR005146">
    <property type="entry name" value="B3/B4_tRNA-bd"/>
</dbReference>
<dbReference type="InterPro" id="IPR045864">
    <property type="entry name" value="aa-tRNA-synth_II/BPL/LPL"/>
</dbReference>
<dbReference type="AlphaFoldDB" id="A0A6B7EXZ8"/>
<keyword evidence="9 12" id="KW-0030">Aminoacyl-tRNA synthetase</keyword>
<dbReference type="Gene3D" id="3.30.930.10">
    <property type="entry name" value="Bira Bifunctional Protein, Domain 2"/>
    <property type="match status" value="1"/>
</dbReference>
<dbReference type="GO" id="GO:0003723">
    <property type="term" value="F:RNA binding"/>
    <property type="evidence" value="ECO:0007669"/>
    <property type="project" value="InterPro"/>
</dbReference>
<dbReference type="GO" id="GO:0006432">
    <property type="term" value="P:phenylalanyl-tRNA aminoacylation"/>
    <property type="evidence" value="ECO:0007669"/>
    <property type="project" value="InterPro"/>
</dbReference>
<dbReference type="SUPFAM" id="SSF55681">
    <property type="entry name" value="Class II aaRS and biotin synthetases"/>
    <property type="match status" value="1"/>
</dbReference>
<evidence type="ECO:0000313" key="12">
    <source>
        <dbReference type="EMBL" id="QAY81106.1"/>
    </source>
</evidence>
<dbReference type="Pfam" id="PF17759">
    <property type="entry name" value="tRNA_synthFbeta"/>
    <property type="match status" value="1"/>
</dbReference>
<dbReference type="GO" id="GO:0005524">
    <property type="term" value="F:ATP binding"/>
    <property type="evidence" value="ECO:0007669"/>
    <property type="project" value="UniProtKB-KW"/>
</dbReference>
<dbReference type="InterPro" id="IPR045060">
    <property type="entry name" value="Phe-tRNA-ligase_IIc_bsu"/>
</dbReference>
<dbReference type="Gene3D" id="3.30.70.380">
    <property type="entry name" value="Ferrodoxin-fold anticodon-binding domain"/>
    <property type="match status" value="1"/>
</dbReference>
<comment type="cofactor">
    <cofactor evidence="1">
        <name>Mg(2+)</name>
        <dbReference type="ChEBI" id="CHEBI:18420"/>
    </cofactor>
</comment>
<evidence type="ECO:0000256" key="8">
    <source>
        <dbReference type="ARBA" id="ARBA00022917"/>
    </source>
</evidence>
<proteinExistence type="predicted"/>
<geneLocation type="plastid" evidence="12"/>
<organism evidence="12">
    <name type="scientific">Cladosiphon okamuranus</name>
    <dbReference type="NCBI Taxonomy" id="309737"/>
    <lineage>
        <taxon>Eukaryota</taxon>
        <taxon>Sar</taxon>
        <taxon>Stramenopiles</taxon>
        <taxon>Ochrophyta</taxon>
        <taxon>PX clade</taxon>
        <taxon>Phaeophyceae</taxon>
        <taxon>Ectocarpales</taxon>
        <taxon>Chordariaceae</taxon>
        <taxon>Cladosiphon</taxon>
    </lineage>
</organism>
<dbReference type="InterPro" id="IPR005147">
    <property type="entry name" value="tRNA_synthase_B5-dom"/>
</dbReference>
<evidence type="ECO:0000259" key="10">
    <source>
        <dbReference type="PROSITE" id="PS51447"/>
    </source>
</evidence>
<keyword evidence="3" id="KW-0436">Ligase</keyword>
<feature type="domain" description="B5" evidence="11">
    <location>
        <begin position="383"/>
        <end position="465"/>
    </location>
</feature>
<dbReference type="PROSITE" id="PS51483">
    <property type="entry name" value="B5"/>
    <property type="match status" value="1"/>
</dbReference>
<dbReference type="GO" id="GO:0009328">
    <property type="term" value="C:phenylalanine-tRNA ligase complex"/>
    <property type="evidence" value="ECO:0007669"/>
    <property type="project" value="TreeGrafter"/>
</dbReference>
<gene>
    <name evidence="12" type="primary">syfB</name>
    <name evidence="12" type="ORF">Coka_142</name>
</gene>
<dbReference type="SUPFAM" id="SSF54991">
    <property type="entry name" value="Anticodon-binding domain of PheRS"/>
    <property type="match status" value="1"/>
</dbReference>
<dbReference type="Gene3D" id="3.50.40.10">
    <property type="entry name" value="Phenylalanyl-trna Synthetase, Chain B, domain 3"/>
    <property type="match status" value="1"/>
</dbReference>
<dbReference type="RefSeq" id="YP_009730870.1">
    <property type="nucleotide sequence ID" value="NC_046005.1"/>
</dbReference>
<dbReference type="PANTHER" id="PTHR10947">
    <property type="entry name" value="PHENYLALANYL-TRNA SYNTHETASE BETA CHAIN AND LEUCINE-RICH REPEAT-CONTAINING PROTEIN 47"/>
    <property type="match status" value="1"/>
</dbReference>
<dbReference type="Pfam" id="PF03147">
    <property type="entry name" value="FDX-ACB"/>
    <property type="match status" value="1"/>
</dbReference>
<dbReference type="EC" id="6.1.1.20" evidence="2"/>
<dbReference type="SUPFAM" id="SSF56037">
    <property type="entry name" value="PheT/TilS domain"/>
    <property type="match status" value="1"/>
</dbReference>
<dbReference type="InterPro" id="IPR009061">
    <property type="entry name" value="DNA-bd_dom_put_sf"/>
</dbReference>
<dbReference type="Pfam" id="PF03483">
    <property type="entry name" value="B3_4"/>
    <property type="match status" value="1"/>
</dbReference>
<evidence type="ECO:0000256" key="6">
    <source>
        <dbReference type="ARBA" id="ARBA00022840"/>
    </source>
</evidence>
<keyword evidence="8" id="KW-0648">Protein biosynthesis</keyword>
<accession>A0A6B7EXZ8</accession>
<protein>
    <recommendedName>
        <fullName evidence="2">phenylalanine--tRNA ligase</fullName>
        <ecNumber evidence="2">6.1.1.20</ecNumber>
    </recommendedName>
</protein>
<name>A0A6B7EXZ8_9PHAE</name>
<keyword evidence="12" id="KW-0934">Plastid</keyword>
<reference evidence="12" key="1">
    <citation type="journal article" date="2020" name="Sci. Rep.">
        <title>Organelle inheritance and genome architecture variation in isogamous brown algae.</title>
        <authorList>
            <person name="Choi J.W."/>
            <person name="Graf L."/>
            <person name="Peters A.F."/>
            <person name="Cock J.M."/>
            <person name="Nishitsuji K."/>
            <person name="Arimoto A."/>
            <person name="Shoguchi E."/>
            <person name="Nagasato C."/>
            <person name="Choi C.G."/>
            <person name="Yoon H.S."/>
        </authorList>
    </citation>
    <scope>NUCLEOTIDE SEQUENCE</scope>
</reference>
<dbReference type="EMBL" id="MG739403">
    <property type="protein sequence ID" value="QAY81106.1"/>
    <property type="molecule type" value="Genomic_DNA"/>
</dbReference>
<evidence type="ECO:0000259" key="11">
    <source>
        <dbReference type="PROSITE" id="PS51483"/>
    </source>
</evidence>
<evidence type="ECO:0000256" key="7">
    <source>
        <dbReference type="ARBA" id="ARBA00022842"/>
    </source>
</evidence>
<dbReference type="SMART" id="SM00896">
    <property type="entry name" value="FDX-ACB"/>
    <property type="match status" value="1"/>
</dbReference>
<dbReference type="GO" id="GO:0004826">
    <property type="term" value="F:phenylalanine-tRNA ligase activity"/>
    <property type="evidence" value="ECO:0007669"/>
    <property type="project" value="UniProtKB-EC"/>
</dbReference>
<dbReference type="InterPro" id="IPR036690">
    <property type="entry name" value="Fdx_antiC-bd_sf"/>
</dbReference>
<dbReference type="InterPro" id="IPR041616">
    <property type="entry name" value="PheRS_beta_core"/>
</dbReference>
<evidence type="ECO:0000256" key="5">
    <source>
        <dbReference type="ARBA" id="ARBA00022741"/>
    </source>
</evidence>
<evidence type="ECO:0000256" key="2">
    <source>
        <dbReference type="ARBA" id="ARBA00012814"/>
    </source>
</evidence>
<dbReference type="GO" id="GO:0000287">
    <property type="term" value="F:magnesium ion binding"/>
    <property type="evidence" value="ECO:0007669"/>
    <property type="project" value="InterPro"/>
</dbReference>
<evidence type="ECO:0000256" key="9">
    <source>
        <dbReference type="ARBA" id="ARBA00023146"/>
    </source>
</evidence>
<dbReference type="InterPro" id="IPR005121">
    <property type="entry name" value="Fdx_antiC-bd"/>
</dbReference>
<keyword evidence="4" id="KW-0479">Metal-binding</keyword>
<evidence type="ECO:0000256" key="4">
    <source>
        <dbReference type="ARBA" id="ARBA00022723"/>
    </source>
</evidence>
<evidence type="ECO:0000256" key="1">
    <source>
        <dbReference type="ARBA" id="ARBA00001946"/>
    </source>
</evidence>
<dbReference type="SUPFAM" id="SSF46955">
    <property type="entry name" value="Putative DNA-binding domain"/>
    <property type="match status" value="2"/>
</dbReference>
<evidence type="ECO:0000256" key="3">
    <source>
        <dbReference type="ARBA" id="ARBA00022598"/>
    </source>
</evidence>
<dbReference type="PANTHER" id="PTHR10947:SF0">
    <property type="entry name" value="PHENYLALANINE--TRNA LIGASE BETA SUBUNIT"/>
    <property type="match status" value="1"/>
</dbReference>
<dbReference type="CDD" id="cd00769">
    <property type="entry name" value="PheRS_beta_core"/>
    <property type="match status" value="1"/>
</dbReference>
<feature type="domain" description="FDX-ACB" evidence="10">
    <location>
        <begin position="686"/>
        <end position="779"/>
    </location>
</feature>
<dbReference type="SMART" id="SM00873">
    <property type="entry name" value="B3_4"/>
    <property type="match status" value="1"/>
</dbReference>
<sequence>MYISLKWIQEIIGLQKLTLNKLVTRLTLTGFEIESITTKKYFESSDLILDISFTANRADVSNIRGLISEIITLFTSNFFLETPTHIRALILLDSQADLGIFDVDQNFYLKETKSKNYPIKAKINKPHLLNNKIYKISNNYKLWEKNYSLWEWYLQKKLFKKAIKTLSINDIRHSNESVIFSNLKSKKVEVKSSPYWIKKRLELMGFKSVNNIIDTINYVMLETGQVFFAYDLKILEDLMTTTNLTFITKPAKQNSLLKISESKTIQLNTKILTLTLNNEIISIPGFIQNYTTLVNKTTSQILLQYGVYDQKRIKKSSKILNLRTDYSIKSEKQTDLNLLEQSYLRLIHLFWTQNIQFEHIINNKNTFKYLGNDFSLLNRYIKQSEKKIKLVYKNIKKLTGPYNHSSVLTASQIIKNLKLLNFKISLQTNRNCYVDIPLARKVDIEREVDLIEEIVRVVGFNKFKPITMDNNQFGYLTKFEKLKRRLKDYFLKLGFNESVHSILVKKDSKNQITLKNPLFNESSVLRLSLLNGLIDKVQFNQKNIGETFESFELGRIYNLLSDEKKKEIELISGIFGGQIFYSSWNGENSSISWFEAKGILETLMEKLNLSLPIYWERENHYGAKFHPNLTSNFFIGNQKLGVFGQIHPILALKKNIQKKVYLFEINTEVLNRFCESQNLINYTPYSSYPISYIDLSFIVNKFIFSSEIKEIIYRLSQPLLKSISLFDYYSEAPIKEGYCSLSFKLKFQSNIRTLSNEEILDITNPIIVYLEKHYDIKFQE</sequence>
<dbReference type="Pfam" id="PF03484">
    <property type="entry name" value="B5"/>
    <property type="match status" value="1"/>
</dbReference>
<dbReference type="SMART" id="SM00874">
    <property type="entry name" value="B5"/>
    <property type="match status" value="1"/>
</dbReference>
<keyword evidence="6" id="KW-0067">ATP-binding</keyword>
<dbReference type="InterPro" id="IPR020825">
    <property type="entry name" value="Phe-tRNA_synthase-like_B3/B4"/>
</dbReference>
<keyword evidence="7" id="KW-0460">Magnesium</keyword>
<keyword evidence="5" id="KW-0547">Nucleotide-binding</keyword>
<dbReference type="Gene3D" id="3.30.56.10">
    <property type="match status" value="2"/>
</dbReference>
<dbReference type="PROSITE" id="PS51447">
    <property type="entry name" value="FDX_ACB"/>
    <property type="match status" value="1"/>
</dbReference>
<dbReference type="GeneID" id="44149726"/>